<sequence>MQVVDPHIHLWDLKTHHYPWLANPQTSFLGDARDLKHDYLISDLLREAGEVEVLKVVHVDANHDPADPVEETRWLQGIADGEGRGMPNGIVAYADLSAENAEAVLEAHAAFSNTRGIRQILNVHEKPLYDYVGRHFMREPVWRRNFALLRRHAMSFDMQLYPSQMSDAATLAREHPETQFIVNHAGMFVDRTSPQGYRAWREGMRTLAACENVAVKISGLAMFDHAWTVESFRPYVLETIDTFGCERAMFASNFPVDRLFGSYGALWNAYASIVADATGSEKDALFRSNAERIYRI</sequence>
<dbReference type="Gene3D" id="3.20.20.140">
    <property type="entry name" value="Metal-dependent hydrolases"/>
    <property type="match status" value="1"/>
</dbReference>
<name>A0A158KJB4_9BURK</name>
<dbReference type="RefSeq" id="WP_087659558.1">
    <property type="nucleotide sequence ID" value="NZ_FCOL02000059.1"/>
</dbReference>
<feature type="domain" description="Amidohydrolase-related" evidence="2">
    <location>
        <begin position="4"/>
        <end position="296"/>
    </location>
</feature>
<accession>A0A158KJB4</accession>
<reference evidence="3" key="1">
    <citation type="submission" date="2016-01" db="EMBL/GenBank/DDBJ databases">
        <authorList>
            <person name="Peeters C."/>
        </authorList>
    </citation>
    <scope>NUCLEOTIDE SEQUENCE [LARGE SCALE GENOMIC DNA]</scope>
    <source>
        <strain evidence="3">LMG 22937</strain>
    </source>
</reference>
<dbReference type="Proteomes" id="UP000054925">
    <property type="component" value="Unassembled WGS sequence"/>
</dbReference>
<dbReference type="InterPro" id="IPR032466">
    <property type="entry name" value="Metal_Hydrolase"/>
</dbReference>
<proteinExistence type="inferred from homology"/>
<dbReference type="GO" id="GO:0016787">
    <property type="term" value="F:hydrolase activity"/>
    <property type="evidence" value="ECO:0007669"/>
    <property type="project" value="UniProtKB-KW"/>
</dbReference>
<comment type="caution">
    <text evidence="3">The sequence shown here is derived from an EMBL/GenBank/DDBJ whole genome shotgun (WGS) entry which is preliminary data.</text>
</comment>
<comment type="similarity">
    <text evidence="1">Belongs to the metallo-dependent hydrolases superfamily.</text>
</comment>
<evidence type="ECO:0000259" key="2">
    <source>
        <dbReference type="Pfam" id="PF04909"/>
    </source>
</evidence>
<evidence type="ECO:0000256" key="1">
    <source>
        <dbReference type="ARBA" id="ARBA00038310"/>
    </source>
</evidence>
<dbReference type="OrthoDB" id="9787654at2"/>
<keyword evidence="4" id="KW-1185">Reference proteome</keyword>
<gene>
    <name evidence="3" type="ORF">AWB67_05756</name>
</gene>
<dbReference type="InterPro" id="IPR052350">
    <property type="entry name" value="Metallo-dep_Lactonases"/>
</dbReference>
<evidence type="ECO:0000313" key="3">
    <source>
        <dbReference type="EMBL" id="SAL81095.1"/>
    </source>
</evidence>
<evidence type="ECO:0000313" key="4">
    <source>
        <dbReference type="Proteomes" id="UP000054925"/>
    </source>
</evidence>
<dbReference type="InterPro" id="IPR006680">
    <property type="entry name" value="Amidohydro-rel"/>
</dbReference>
<organism evidence="3 4">
    <name type="scientific">Caballeronia terrestris</name>
    <dbReference type="NCBI Taxonomy" id="1226301"/>
    <lineage>
        <taxon>Bacteria</taxon>
        <taxon>Pseudomonadati</taxon>
        <taxon>Pseudomonadota</taxon>
        <taxon>Betaproteobacteria</taxon>
        <taxon>Burkholderiales</taxon>
        <taxon>Burkholderiaceae</taxon>
        <taxon>Caballeronia</taxon>
    </lineage>
</organism>
<protein>
    <submittedName>
        <fullName evidence="3">Amidohydrolase</fullName>
    </submittedName>
</protein>
<dbReference type="PANTHER" id="PTHR43569">
    <property type="entry name" value="AMIDOHYDROLASE"/>
    <property type="match status" value="1"/>
</dbReference>
<dbReference type="EMBL" id="FCOL02000059">
    <property type="protein sequence ID" value="SAL81095.1"/>
    <property type="molecule type" value="Genomic_DNA"/>
</dbReference>
<dbReference type="Pfam" id="PF04909">
    <property type="entry name" value="Amidohydro_2"/>
    <property type="match status" value="1"/>
</dbReference>
<dbReference type="AlphaFoldDB" id="A0A158KJB4"/>
<dbReference type="PANTHER" id="PTHR43569:SF1">
    <property type="entry name" value="BLL3371 PROTEIN"/>
    <property type="match status" value="1"/>
</dbReference>
<dbReference type="SUPFAM" id="SSF51556">
    <property type="entry name" value="Metallo-dependent hydrolases"/>
    <property type="match status" value="1"/>
</dbReference>